<gene>
    <name evidence="2" type="ORF">STCU_04029</name>
    <name evidence="1" type="ORF">STCU_06498</name>
</gene>
<keyword evidence="3" id="KW-1185">Reference proteome</keyword>
<organism evidence="2 3">
    <name type="scientific">Strigomonas culicis</name>
    <dbReference type="NCBI Taxonomy" id="28005"/>
    <lineage>
        <taxon>Eukaryota</taxon>
        <taxon>Discoba</taxon>
        <taxon>Euglenozoa</taxon>
        <taxon>Kinetoplastea</taxon>
        <taxon>Metakinetoplastina</taxon>
        <taxon>Trypanosomatida</taxon>
        <taxon>Trypanosomatidae</taxon>
        <taxon>Strigomonadinae</taxon>
        <taxon>Strigomonas</taxon>
    </lineage>
</organism>
<proteinExistence type="predicted"/>
<dbReference type="AlphaFoldDB" id="S9UNL8"/>
<dbReference type="Gene3D" id="2.130.10.10">
    <property type="entry name" value="YVTN repeat-like/Quinoprotein amine dehydrogenase"/>
    <property type="match status" value="1"/>
</dbReference>
<comment type="caution">
    <text evidence="2">The sequence shown here is derived from an EMBL/GenBank/DDBJ whole genome shotgun (WGS) entry which is preliminary data.</text>
</comment>
<accession>S9UNL8</accession>
<dbReference type="EMBL" id="ATMH01006498">
    <property type="protein sequence ID" value="EPY25745.1"/>
    <property type="molecule type" value="Genomic_DNA"/>
</dbReference>
<protein>
    <recommendedName>
        <fullName evidence="4">Guanine nucleotide-binding protein subunit beta-like protein</fullName>
    </recommendedName>
</protein>
<dbReference type="InterPro" id="IPR015943">
    <property type="entry name" value="WD40/YVTN_repeat-like_dom_sf"/>
</dbReference>
<dbReference type="EMBL" id="ATMH01004029">
    <property type="protein sequence ID" value="EPY30513.1"/>
    <property type="molecule type" value="Genomic_DNA"/>
</dbReference>
<dbReference type="InterPro" id="IPR036322">
    <property type="entry name" value="WD40_repeat_dom_sf"/>
</dbReference>
<name>S9UNL8_9TRYP</name>
<reference evidence="2" key="2">
    <citation type="submission" date="2013-03" db="EMBL/GenBank/DDBJ databases">
        <authorList>
            <person name="Motta M.C.M."/>
            <person name="Martins A.C.A."/>
            <person name="Preta C.M.C.C."/>
            <person name="Silva R."/>
            <person name="de Souza S.S."/>
            <person name="Klein C.C."/>
            <person name="de Almeida L.G.P."/>
            <person name="Cunha O.L."/>
            <person name="Colabardini A.C."/>
            <person name="Lima B.A."/>
            <person name="Machado C.R."/>
            <person name="Soares C.M.A."/>
            <person name="de Menezes C.B.A."/>
            <person name="Bartolomeu D.C."/>
            <person name="Grisard E.C."/>
            <person name="Fantinatti-Garboggini F."/>
            <person name="Rodrigues-Luiz G.F."/>
            <person name="Wagner G."/>
            <person name="Goldman G.H."/>
            <person name="Fietto J.L.R."/>
            <person name="Ciapina L.P."/>
            <person name="Brocchi M."/>
            <person name="Elias M.C."/>
            <person name="Goldman M.H.S."/>
            <person name="Sagot M.-F."/>
            <person name="Pereira M."/>
            <person name="Stoco P.H."/>
            <person name="Teixeira S.M.R."/>
            <person name="de Mendonca-Neto R.P."/>
            <person name="Maciel T.E.F."/>
            <person name="Mendes T.A.O."/>
            <person name="Urmenyi T.P."/>
            <person name="Teixeira M.M.G."/>
            <person name="de Camargo E.F.P."/>
            <person name="de Sousa W."/>
            <person name="Schenkman S."/>
            <person name="de Vasconcelos A.T.R."/>
        </authorList>
    </citation>
    <scope>NUCLEOTIDE SEQUENCE</scope>
</reference>
<evidence type="ECO:0000313" key="2">
    <source>
        <dbReference type="EMBL" id="EPY30513.1"/>
    </source>
</evidence>
<evidence type="ECO:0000313" key="1">
    <source>
        <dbReference type="EMBL" id="EPY25745.1"/>
    </source>
</evidence>
<dbReference type="OrthoDB" id="277813at2759"/>
<dbReference type="SUPFAM" id="SSF50978">
    <property type="entry name" value="WD40 repeat-like"/>
    <property type="match status" value="1"/>
</dbReference>
<reference evidence="2 3" key="1">
    <citation type="journal article" date="2013" name="PLoS ONE">
        <title>Predicting the Proteins of Angomonas deanei, Strigomonas culicis and Their Respective Endosymbionts Reveals New Aspects of the Trypanosomatidae Family.</title>
        <authorList>
            <person name="Motta M.C."/>
            <person name="Martins A.C."/>
            <person name="de Souza S.S."/>
            <person name="Catta-Preta C.M."/>
            <person name="Silva R."/>
            <person name="Klein C.C."/>
            <person name="de Almeida L.G."/>
            <person name="de Lima Cunha O."/>
            <person name="Ciapina L.P."/>
            <person name="Brocchi M."/>
            <person name="Colabardini A.C."/>
            <person name="de Araujo Lima B."/>
            <person name="Machado C.R."/>
            <person name="de Almeida Soares C.M."/>
            <person name="Probst C.M."/>
            <person name="de Menezes C.B."/>
            <person name="Thompson C.E."/>
            <person name="Bartholomeu D.C."/>
            <person name="Gradia D.F."/>
            <person name="Pavoni D.P."/>
            <person name="Grisard E.C."/>
            <person name="Fantinatti-Garboggini F."/>
            <person name="Marchini F.K."/>
            <person name="Rodrigues-Luiz G.F."/>
            <person name="Wagner G."/>
            <person name="Goldman G.H."/>
            <person name="Fietto J.L."/>
            <person name="Elias M.C."/>
            <person name="Goldman M.H."/>
            <person name="Sagot M.F."/>
            <person name="Pereira M."/>
            <person name="Stoco P.H."/>
            <person name="de Mendonca-Neto R.P."/>
            <person name="Teixeira S.M."/>
            <person name="Maciel T.E."/>
            <person name="de Oliveira Mendes T.A."/>
            <person name="Urmenyi T.P."/>
            <person name="de Souza W."/>
            <person name="Schenkman S."/>
            <person name="de Vasconcelos A.T."/>
        </authorList>
    </citation>
    <scope>NUCLEOTIDE SEQUENCE [LARGE SCALE GENOMIC DNA]</scope>
</reference>
<dbReference type="Proteomes" id="UP000015354">
    <property type="component" value="Unassembled WGS sequence"/>
</dbReference>
<sequence>METTYRREVSDRVSSLAYSTVSRCCLATTLGSGAFMFDLNRDIHETEQVVTYAPSIFDFDPLVSSCFLGMKHQYIAVGSYNGGVSVLSKQSKENKAFYSTGYTCAVHSLQPVPHNETNVLVCTKYGAEVVDMDTNQSVVALEDPAPRAIGAVSLSPTAFAVANYDGSVLLYDSRTGSEAVTVLSVPDQLMSLAVCEDTREVCVGTVAGRVFTLRCVHSELREQAFATGKVRSPVTAACIRAGKIVVGDLAGRVSIIDTTPKGAATRYWTAESLLVSHESVALRERSPQQPHAARPAVDAEVTALSLAEDSVWVSFSTNHPEMTSHVIPLPV</sequence>
<evidence type="ECO:0000313" key="3">
    <source>
        <dbReference type="Proteomes" id="UP000015354"/>
    </source>
</evidence>
<evidence type="ECO:0008006" key="4">
    <source>
        <dbReference type="Google" id="ProtNLM"/>
    </source>
</evidence>